<dbReference type="Pfam" id="PF14398">
    <property type="entry name" value="ATPgrasp_YheCD"/>
    <property type="match status" value="1"/>
</dbReference>
<dbReference type="Proteomes" id="UP001595755">
    <property type="component" value="Unassembled WGS sequence"/>
</dbReference>
<dbReference type="RefSeq" id="WP_204601819.1">
    <property type="nucleotide sequence ID" value="NZ_JBHSED010000058.1"/>
</dbReference>
<keyword evidence="2" id="KW-1185">Reference proteome</keyword>
<evidence type="ECO:0000313" key="1">
    <source>
        <dbReference type="EMBL" id="MFC4306102.1"/>
    </source>
</evidence>
<reference evidence="2" key="1">
    <citation type="journal article" date="2019" name="Int. J. Syst. Evol. Microbiol.">
        <title>The Global Catalogue of Microorganisms (GCM) 10K type strain sequencing project: providing services to taxonomists for standard genome sequencing and annotation.</title>
        <authorList>
            <consortium name="The Broad Institute Genomics Platform"/>
            <consortium name="The Broad Institute Genome Sequencing Center for Infectious Disease"/>
            <person name="Wu L."/>
            <person name="Ma J."/>
        </authorList>
    </citation>
    <scope>NUCLEOTIDE SEQUENCE [LARGE SCALE GENOMIC DNA]</scope>
    <source>
        <strain evidence="2">CGMCC 4.1641</strain>
    </source>
</reference>
<dbReference type="EMBL" id="JBHSED010000058">
    <property type="protein sequence ID" value="MFC4306102.1"/>
    <property type="molecule type" value="Genomic_DNA"/>
</dbReference>
<gene>
    <name evidence="1" type="ORF">ACFO1S_21965</name>
</gene>
<sequence>MPVTSQVSSLPVPIGSDVALGVLVCERLRQPPFAEAGFIKRLCRIGRSQGIRLFAFAPWTWSQEDDTVRGWSWDDRNECWSSGPRKLPTVVYDRSWPESEAERNRFRLALRAIRDARRLLFLNGSLPHKGGVYEALMQDREIAALLPPTALYRGADSLAAWLRKHCGSAFLKPVAGSQGKRVVAVSSRQDGSVLLDGRNSRNRPISRRFDNEEGALRRLDGWIGRRAYLMQPLLDLRTPSGSPCDIRALLQKNRFGRWTITGIAARLGAPASVTANLHGGGTSASASDTLIRHFGASRGNELLREVRRCSIIIVDKLEQTFGRFAEIGLDYGIERNGKLWFLEANTKPGRAAMDSAGQEASILAAEQPLTYAKSILLRPPGRVIHEFDHL</sequence>
<dbReference type="SUPFAM" id="SSF56059">
    <property type="entry name" value="Glutathione synthetase ATP-binding domain-like"/>
    <property type="match status" value="1"/>
</dbReference>
<protein>
    <submittedName>
        <fullName evidence="1">YheC/YheD family protein</fullName>
    </submittedName>
</protein>
<proteinExistence type="predicted"/>
<organism evidence="1 2">
    <name type="scientific">Cohnella boryungensis</name>
    <dbReference type="NCBI Taxonomy" id="768479"/>
    <lineage>
        <taxon>Bacteria</taxon>
        <taxon>Bacillati</taxon>
        <taxon>Bacillota</taxon>
        <taxon>Bacilli</taxon>
        <taxon>Bacillales</taxon>
        <taxon>Paenibacillaceae</taxon>
        <taxon>Cohnella</taxon>
    </lineage>
</organism>
<evidence type="ECO:0000313" key="2">
    <source>
        <dbReference type="Proteomes" id="UP001595755"/>
    </source>
</evidence>
<comment type="caution">
    <text evidence="1">The sequence shown here is derived from an EMBL/GenBank/DDBJ whole genome shotgun (WGS) entry which is preliminary data.</text>
</comment>
<accession>A0ABV8SGW6</accession>
<dbReference type="InterPro" id="IPR026838">
    <property type="entry name" value="YheC/D"/>
</dbReference>
<name>A0ABV8SGW6_9BACL</name>